<dbReference type="InterPro" id="IPR036890">
    <property type="entry name" value="HATPase_C_sf"/>
</dbReference>
<dbReference type="InterPro" id="IPR003594">
    <property type="entry name" value="HATPase_dom"/>
</dbReference>
<dbReference type="GO" id="GO:0005524">
    <property type="term" value="F:ATP binding"/>
    <property type="evidence" value="ECO:0007669"/>
    <property type="project" value="UniProtKB-KW"/>
</dbReference>
<proteinExistence type="predicted"/>
<dbReference type="RefSeq" id="WP_009519657.1">
    <property type="nucleotide sequence ID" value="NZ_CCAE010000068.1"/>
</dbReference>
<dbReference type="SMART" id="SM00448">
    <property type="entry name" value="REC"/>
    <property type="match status" value="1"/>
</dbReference>
<evidence type="ECO:0000256" key="3">
    <source>
        <dbReference type="ARBA" id="ARBA00022553"/>
    </source>
</evidence>
<evidence type="ECO:0000256" key="10">
    <source>
        <dbReference type="SAM" id="Coils"/>
    </source>
</evidence>
<dbReference type="PANTHER" id="PTHR24421:SF10">
    <property type="entry name" value="NITRATE_NITRITE SENSOR PROTEIN NARQ"/>
    <property type="match status" value="1"/>
</dbReference>
<dbReference type="InterPro" id="IPR050482">
    <property type="entry name" value="Sensor_HK_TwoCompSys"/>
</dbReference>
<feature type="coiled-coil region" evidence="10">
    <location>
        <begin position="133"/>
        <end position="171"/>
    </location>
</feature>
<dbReference type="InterPro" id="IPR011712">
    <property type="entry name" value="Sig_transdc_His_kin_sub3_dim/P"/>
</dbReference>
<dbReference type="PANTHER" id="PTHR24421">
    <property type="entry name" value="NITRATE/NITRITE SENSOR PROTEIN NARX-RELATED"/>
    <property type="match status" value="1"/>
</dbReference>
<dbReference type="SMART" id="SM00387">
    <property type="entry name" value="HATPase_c"/>
    <property type="match status" value="1"/>
</dbReference>
<comment type="catalytic activity">
    <reaction evidence="1">
        <text>ATP + protein L-histidine = ADP + protein N-phospho-L-histidine.</text>
        <dbReference type="EC" id="2.7.13.3"/>
    </reaction>
</comment>
<accession>A0A1L1PZZ5</accession>
<keyword evidence="8" id="KW-0902">Two-component regulatory system</keyword>
<evidence type="ECO:0000256" key="2">
    <source>
        <dbReference type="ARBA" id="ARBA00012438"/>
    </source>
</evidence>
<evidence type="ECO:0000256" key="1">
    <source>
        <dbReference type="ARBA" id="ARBA00000085"/>
    </source>
</evidence>
<dbReference type="GO" id="GO:0016020">
    <property type="term" value="C:membrane"/>
    <property type="evidence" value="ECO:0007669"/>
    <property type="project" value="InterPro"/>
</dbReference>
<evidence type="ECO:0000256" key="11">
    <source>
        <dbReference type="SAM" id="MobiDB-lite"/>
    </source>
</evidence>
<name>A0A1L1PZZ5_HYDIT</name>
<keyword evidence="3 9" id="KW-0597">Phosphoprotein</keyword>
<dbReference type="InterPro" id="IPR011006">
    <property type="entry name" value="CheY-like_superfamily"/>
</dbReference>
<keyword evidence="4 13" id="KW-0808">Transferase</keyword>
<evidence type="ECO:0000256" key="8">
    <source>
        <dbReference type="ARBA" id="ARBA00023012"/>
    </source>
</evidence>
<organism evidence="13 14">
    <name type="scientific">Hydrogenophaga intermedia</name>
    <dbReference type="NCBI Taxonomy" id="65786"/>
    <lineage>
        <taxon>Bacteria</taxon>
        <taxon>Pseudomonadati</taxon>
        <taxon>Pseudomonadota</taxon>
        <taxon>Betaproteobacteria</taxon>
        <taxon>Burkholderiales</taxon>
        <taxon>Comamonadaceae</taxon>
        <taxon>Hydrogenophaga</taxon>
    </lineage>
</organism>
<evidence type="ECO:0000256" key="9">
    <source>
        <dbReference type="PROSITE-ProRule" id="PRU00169"/>
    </source>
</evidence>
<dbReference type="Pfam" id="PF00072">
    <property type="entry name" value="Response_reg"/>
    <property type="match status" value="1"/>
</dbReference>
<dbReference type="EC" id="2.7.13.3" evidence="2"/>
<dbReference type="EMBL" id="CCAE010000068">
    <property type="protein sequence ID" value="CDN90161.1"/>
    <property type="molecule type" value="Genomic_DNA"/>
</dbReference>
<feature type="compositionally biased region" description="Basic and acidic residues" evidence="11">
    <location>
        <begin position="372"/>
        <end position="384"/>
    </location>
</feature>
<feature type="region of interest" description="Disordered" evidence="11">
    <location>
        <begin position="362"/>
        <end position="384"/>
    </location>
</feature>
<dbReference type="SUPFAM" id="SSF55874">
    <property type="entry name" value="ATPase domain of HSP90 chaperone/DNA topoisomerase II/histidine kinase"/>
    <property type="match status" value="1"/>
</dbReference>
<evidence type="ECO:0000256" key="6">
    <source>
        <dbReference type="ARBA" id="ARBA00022777"/>
    </source>
</evidence>
<protein>
    <recommendedName>
        <fullName evidence="2">histidine kinase</fullName>
        <ecNumber evidence="2">2.7.13.3</ecNumber>
    </recommendedName>
</protein>
<evidence type="ECO:0000259" key="12">
    <source>
        <dbReference type="PROSITE" id="PS50110"/>
    </source>
</evidence>
<dbReference type="PROSITE" id="PS50110">
    <property type="entry name" value="RESPONSE_REGULATORY"/>
    <property type="match status" value="1"/>
</dbReference>
<keyword evidence="6 13" id="KW-0418">Kinase</keyword>
<dbReference type="AlphaFoldDB" id="A0A1L1PZZ5"/>
<gene>
    <name evidence="13" type="ORF">BN948_04603</name>
</gene>
<dbReference type="Pfam" id="PF02518">
    <property type="entry name" value="HATPase_c"/>
    <property type="match status" value="1"/>
</dbReference>
<dbReference type="Gene3D" id="1.20.5.1930">
    <property type="match status" value="1"/>
</dbReference>
<dbReference type="CDD" id="cd16917">
    <property type="entry name" value="HATPase_UhpB-NarQ-NarX-like"/>
    <property type="match status" value="1"/>
</dbReference>
<keyword evidence="7" id="KW-0067">ATP-binding</keyword>
<keyword evidence="14" id="KW-1185">Reference proteome</keyword>
<dbReference type="SUPFAM" id="SSF52172">
    <property type="entry name" value="CheY-like"/>
    <property type="match status" value="1"/>
</dbReference>
<evidence type="ECO:0000313" key="13">
    <source>
        <dbReference type="EMBL" id="CDN90161.1"/>
    </source>
</evidence>
<dbReference type="Gene3D" id="3.40.50.2300">
    <property type="match status" value="1"/>
</dbReference>
<dbReference type="Pfam" id="PF07730">
    <property type="entry name" value="HisKA_3"/>
    <property type="match status" value="1"/>
</dbReference>
<evidence type="ECO:0000256" key="4">
    <source>
        <dbReference type="ARBA" id="ARBA00022679"/>
    </source>
</evidence>
<sequence>MTGTGEATASHPRPVRILHLEDSRVDHALVKFALQRSQLPNEITLVDTMEDFRRELQSGRHEIVLADYHLPGFTGLDAWDAACKLGIQIPFVILSGAIGETAAVDAMHRGVSDYLLKDSMHRLAHVVQRALEISDARRAKARADAELAESRQRLAELAEHLQTSIEQERADIAREIHDDIGGALAAVKLDLAWVGRRANDSEMQRHVNTALDMVQHALGASQRIMMNLRPPILDQGLVAAVVWLAQNFERRTGLRVHVRRTAERIEVPRDVQLVAYRTAQEAMTNVAKHAQGASHVEIDLNDGEGVLTLEVSDNGPGLDSGALRKDKSFGLLGLRERAAKVGGWLDVSSSTRGTSVILSVPLPGGDTLPPPVEHKEAHDQGDFV</sequence>
<dbReference type="CDD" id="cd00156">
    <property type="entry name" value="REC"/>
    <property type="match status" value="1"/>
</dbReference>
<evidence type="ECO:0000256" key="7">
    <source>
        <dbReference type="ARBA" id="ARBA00022840"/>
    </source>
</evidence>
<feature type="modified residue" description="4-aspartylphosphate" evidence="9">
    <location>
        <position position="67"/>
    </location>
</feature>
<dbReference type="GO" id="GO:0000155">
    <property type="term" value="F:phosphorelay sensor kinase activity"/>
    <property type="evidence" value="ECO:0007669"/>
    <property type="project" value="InterPro"/>
</dbReference>
<evidence type="ECO:0000256" key="5">
    <source>
        <dbReference type="ARBA" id="ARBA00022741"/>
    </source>
</evidence>
<evidence type="ECO:0000313" key="14">
    <source>
        <dbReference type="Proteomes" id="UP000028878"/>
    </source>
</evidence>
<reference evidence="14" key="1">
    <citation type="submission" date="2014-11" db="EMBL/GenBank/DDBJ databases">
        <title>Draft genome sequence of Hydrogenophaga intermedia S1.</title>
        <authorList>
            <person name="Gan H.M."/>
            <person name="Chew T.H."/>
            <person name="Stolz A."/>
        </authorList>
    </citation>
    <scope>NUCLEOTIDE SEQUENCE [LARGE SCALE GENOMIC DNA]</scope>
    <source>
        <strain evidence="14">S1</strain>
    </source>
</reference>
<dbReference type="GO" id="GO:0046983">
    <property type="term" value="F:protein dimerization activity"/>
    <property type="evidence" value="ECO:0007669"/>
    <property type="project" value="InterPro"/>
</dbReference>
<feature type="domain" description="Response regulatory" evidence="12">
    <location>
        <begin position="16"/>
        <end position="132"/>
    </location>
</feature>
<dbReference type="InterPro" id="IPR001789">
    <property type="entry name" value="Sig_transdc_resp-reg_receiver"/>
</dbReference>
<dbReference type="Proteomes" id="UP000028878">
    <property type="component" value="Unassembled WGS sequence"/>
</dbReference>
<keyword evidence="10" id="KW-0175">Coiled coil</keyword>
<keyword evidence="5" id="KW-0547">Nucleotide-binding</keyword>
<dbReference type="Gene3D" id="3.30.565.10">
    <property type="entry name" value="Histidine kinase-like ATPase, C-terminal domain"/>
    <property type="match status" value="1"/>
</dbReference>